<dbReference type="EMBL" id="JXBL01000001">
    <property type="protein sequence ID" value="KIE43559.1"/>
    <property type="molecule type" value="Genomic_DNA"/>
</dbReference>
<dbReference type="PANTHER" id="PTHR45663">
    <property type="entry name" value="GEO12009P1"/>
    <property type="match status" value="1"/>
</dbReference>
<dbReference type="PIRSF" id="PIRSF000077">
    <property type="entry name" value="Thioredoxin"/>
    <property type="match status" value="1"/>
</dbReference>
<keyword evidence="12" id="KW-1185">Reference proteome</keyword>
<dbReference type="PROSITE" id="PS00194">
    <property type="entry name" value="THIOREDOXIN_1"/>
    <property type="match status" value="1"/>
</dbReference>
<dbReference type="GO" id="GO:0005829">
    <property type="term" value="C:cytosol"/>
    <property type="evidence" value="ECO:0007669"/>
    <property type="project" value="TreeGrafter"/>
</dbReference>
<dbReference type="PANTHER" id="PTHR45663:SF11">
    <property type="entry name" value="GEO12009P1"/>
    <property type="match status" value="1"/>
</dbReference>
<evidence type="ECO:0000256" key="9">
    <source>
        <dbReference type="PIRSR" id="PIRSR000077-4"/>
    </source>
</evidence>
<evidence type="ECO:0000256" key="4">
    <source>
        <dbReference type="ARBA" id="ARBA00023157"/>
    </source>
</evidence>
<evidence type="ECO:0000259" key="10">
    <source>
        <dbReference type="PROSITE" id="PS51352"/>
    </source>
</evidence>
<evidence type="ECO:0000256" key="3">
    <source>
        <dbReference type="ARBA" id="ARBA00022982"/>
    </source>
</evidence>
<feature type="active site" description="Nucleophile" evidence="8">
    <location>
        <position position="34"/>
    </location>
</feature>
<feature type="disulfide bond" description="Redox-active" evidence="9">
    <location>
        <begin position="34"/>
        <end position="37"/>
    </location>
</feature>
<proteinExistence type="inferred from homology"/>
<comment type="similarity">
    <text evidence="1 7">Belongs to the thioredoxin family.</text>
</comment>
<feature type="active site" description="Nucleophile" evidence="8">
    <location>
        <position position="37"/>
    </location>
</feature>
<dbReference type="Pfam" id="PF00085">
    <property type="entry name" value="Thioredoxin"/>
    <property type="match status" value="1"/>
</dbReference>
<dbReference type="NCBIfam" id="TIGR01068">
    <property type="entry name" value="thioredoxin"/>
    <property type="match status" value="1"/>
</dbReference>
<gene>
    <name evidence="11" type="ORF">SE37_13430</name>
</gene>
<organism evidence="11 12">
    <name type="scientific">Geobacter soli</name>
    <dbReference type="NCBI Taxonomy" id="1510391"/>
    <lineage>
        <taxon>Bacteria</taxon>
        <taxon>Pseudomonadati</taxon>
        <taxon>Thermodesulfobacteriota</taxon>
        <taxon>Desulfuromonadia</taxon>
        <taxon>Geobacterales</taxon>
        <taxon>Geobacteraceae</taxon>
        <taxon>Geobacter</taxon>
    </lineage>
</organism>
<evidence type="ECO:0000313" key="11">
    <source>
        <dbReference type="EMBL" id="KIE43559.1"/>
    </source>
</evidence>
<keyword evidence="4 9" id="KW-1015">Disulfide bond</keyword>
<dbReference type="InterPro" id="IPR017937">
    <property type="entry name" value="Thioredoxin_CS"/>
</dbReference>
<name>A0A0C1TRW6_9BACT</name>
<dbReference type="SUPFAM" id="SSF52833">
    <property type="entry name" value="Thioredoxin-like"/>
    <property type="match status" value="1"/>
</dbReference>
<dbReference type="RefSeq" id="WP_039647137.1">
    <property type="nucleotide sequence ID" value="NZ_JXBL01000001.1"/>
</dbReference>
<feature type="site" description="Contributes to redox potential value" evidence="8">
    <location>
        <position position="36"/>
    </location>
</feature>
<dbReference type="CDD" id="cd02947">
    <property type="entry name" value="TRX_family"/>
    <property type="match status" value="1"/>
</dbReference>
<dbReference type="GO" id="GO:0045454">
    <property type="term" value="P:cell redox homeostasis"/>
    <property type="evidence" value="ECO:0007669"/>
    <property type="project" value="TreeGrafter"/>
</dbReference>
<dbReference type="InterPro" id="IPR036249">
    <property type="entry name" value="Thioredoxin-like_sf"/>
</dbReference>
<evidence type="ECO:0000256" key="8">
    <source>
        <dbReference type="PIRSR" id="PIRSR000077-1"/>
    </source>
</evidence>
<feature type="site" description="Deprotonates C-terminal active site Cys" evidence="8">
    <location>
        <position position="28"/>
    </location>
</feature>
<evidence type="ECO:0000313" key="12">
    <source>
        <dbReference type="Proteomes" id="UP000031433"/>
    </source>
</evidence>
<dbReference type="Gene3D" id="3.40.30.10">
    <property type="entry name" value="Glutaredoxin"/>
    <property type="match status" value="1"/>
</dbReference>
<feature type="domain" description="Thioredoxin" evidence="10">
    <location>
        <begin position="1"/>
        <end position="109"/>
    </location>
</feature>
<dbReference type="PRINTS" id="PR00421">
    <property type="entry name" value="THIOREDOXIN"/>
</dbReference>
<evidence type="ECO:0000256" key="6">
    <source>
        <dbReference type="NCBIfam" id="TIGR01068"/>
    </source>
</evidence>
<keyword evidence="5 9" id="KW-0676">Redox-active center</keyword>
<feature type="site" description="Contributes to redox potential value" evidence="8">
    <location>
        <position position="35"/>
    </location>
</feature>
<comment type="caution">
    <text evidence="11">The sequence shown here is derived from an EMBL/GenBank/DDBJ whole genome shotgun (WGS) entry which is preliminary data.</text>
</comment>
<protein>
    <recommendedName>
        <fullName evidence="6 7">Thioredoxin</fullName>
    </recommendedName>
</protein>
<evidence type="ECO:0000256" key="5">
    <source>
        <dbReference type="ARBA" id="ARBA00023284"/>
    </source>
</evidence>
<evidence type="ECO:0000256" key="7">
    <source>
        <dbReference type="PIRNR" id="PIRNR000077"/>
    </source>
</evidence>
<dbReference type="AlphaFoldDB" id="A0A0C1TRW6"/>
<evidence type="ECO:0000256" key="1">
    <source>
        <dbReference type="ARBA" id="ARBA00008987"/>
    </source>
</evidence>
<keyword evidence="3" id="KW-0249">Electron transport</keyword>
<dbReference type="InterPro" id="IPR013766">
    <property type="entry name" value="Thioredoxin_domain"/>
</dbReference>
<dbReference type="Proteomes" id="UP000031433">
    <property type="component" value="Unassembled WGS sequence"/>
</dbReference>
<sequence>MASDKVLTFSDDTFDNEVLKSPVPVLVDFWATWCAPCKAIAPVIDAIADEFDGKVKVGKVNVDDNPGTPGKYGVRGIPTVILFKEGKVVDQVVGAVPKAQLEALIKKAL</sequence>
<dbReference type="GO" id="GO:0015035">
    <property type="term" value="F:protein-disulfide reductase activity"/>
    <property type="evidence" value="ECO:0007669"/>
    <property type="project" value="UniProtKB-UniRule"/>
</dbReference>
<keyword evidence="2" id="KW-0813">Transport</keyword>
<evidence type="ECO:0000256" key="2">
    <source>
        <dbReference type="ARBA" id="ARBA00022448"/>
    </source>
</evidence>
<dbReference type="FunFam" id="3.40.30.10:FF:000001">
    <property type="entry name" value="Thioredoxin"/>
    <property type="match status" value="1"/>
</dbReference>
<accession>A0A0C1TRW6</accession>
<dbReference type="PROSITE" id="PS51352">
    <property type="entry name" value="THIOREDOXIN_2"/>
    <property type="match status" value="1"/>
</dbReference>
<dbReference type="InterPro" id="IPR005746">
    <property type="entry name" value="Thioredoxin"/>
</dbReference>
<reference evidence="11 12" key="1">
    <citation type="submission" date="2015-01" db="EMBL/GenBank/DDBJ databases">
        <title>Genome sequence of the anaerobic bacterium Geobacter soli GSS01, a dissimilatory Fe(III) reducer from soil.</title>
        <authorList>
            <person name="Yang G."/>
            <person name="Zhou S."/>
        </authorList>
    </citation>
    <scope>NUCLEOTIDE SEQUENCE [LARGE SCALE GENOMIC DNA]</scope>
    <source>
        <strain evidence="11 12">GSS01</strain>
    </source>
</reference>